<evidence type="ECO:0000313" key="3">
    <source>
        <dbReference type="Proteomes" id="UP000664132"/>
    </source>
</evidence>
<dbReference type="OrthoDB" id="10657874at2759"/>
<keyword evidence="3" id="KW-1185">Reference proteome</keyword>
<name>A0A8H7WF43_9HELO</name>
<feature type="coiled-coil region" evidence="1">
    <location>
        <begin position="79"/>
        <end position="115"/>
    </location>
</feature>
<evidence type="ECO:0000313" key="2">
    <source>
        <dbReference type="EMBL" id="KAG4423719.1"/>
    </source>
</evidence>
<organism evidence="2 3">
    <name type="scientific">Cadophora malorum</name>
    <dbReference type="NCBI Taxonomy" id="108018"/>
    <lineage>
        <taxon>Eukaryota</taxon>
        <taxon>Fungi</taxon>
        <taxon>Dikarya</taxon>
        <taxon>Ascomycota</taxon>
        <taxon>Pezizomycotina</taxon>
        <taxon>Leotiomycetes</taxon>
        <taxon>Helotiales</taxon>
        <taxon>Ploettnerulaceae</taxon>
        <taxon>Cadophora</taxon>
    </lineage>
</organism>
<reference evidence="2" key="1">
    <citation type="submission" date="2021-02" db="EMBL/GenBank/DDBJ databases">
        <title>Genome sequence Cadophora malorum strain M34.</title>
        <authorList>
            <person name="Stefanovic E."/>
            <person name="Vu D."/>
            <person name="Scully C."/>
            <person name="Dijksterhuis J."/>
            <person name="Roader J."/>
            <person name="Houbraken J."/>
        </authorList>
    </citation>
    <scope>NUCLEOTIDE SEQUENCE</scope>
    <source>
        <strain evidence="2">M34</strain>
    </source>
</reference>
<accession>A0A8H7WF43</accession>
<protein>
    <submittedName>
        <fullName evidence="2">Uncharacterized protein</fullName>
    </submittedName>
</protein>
<comment type="caution">
    <text evidence="2">The sequence shown here is derived from an EMBL/GenBank/DDBJ whole genome shotgun (WGS) entry which is preliminary data.</text>
</comment>
<dbReference type="AlphaFoldDB" id="A0A8H7WF43"/>
<sequence length="191" mass="23399">MEEQTRAKQICDDDRKRFKRLHDEEWERERIKRLCSRLPPKITHKNEEILARELEEQEEQRAEAAWIVDDRMLADPRAHQEQERVRDEQLLERRRAQEEQRAKEQRAEVARIVEDRMLANQRAHQERERVRDEQLLERHRARKEQRARNAQITCLRESFIDVKLGRRISSKRRGRDSHYLVDFLLESSFIT</sequence>
<dbReference type="EMBL" id="JAFJYH010000030">
    <property type="protein sequence ID" value="KAG4423719.1"/>
    <property type="molecule type" value="Genomic_DNA"/>
</dbReference>
<evidence type="ECO:0000256" key="1">
    <source>
        <dbReference type="SAM" id="Coils"/>
    </source>
</evidence>
<proteinExistence type="predicted"/>
<gene>
    <name evidence="2" type="ORF">IFR04_003144</name>
</gene>
<keyword evidence="1" id="KW-0175">Coiled coil</keyword>
<dbReference type="Proteomes" id="UP000664132">
    <property type="component" value="Unassembled WGS sequence"/>
</dbReference>